<feature type="chain" id="PRO_5038594238" evidence="9">
    <location>
        <begin position="20"/>
        <end position="352"/>
    </location>
</feature>
<dbReference type="SUPFAM" id="SSF53822">
    <property type="entry name" value="Periplasmic binding protein-like I"/>
    <property type="match status" value="1"/>
</dbReference>
<evidence type="ECO:0000256" key="9">
    <source>
        <dbReference type="SAM" id="SignalP"/>
    </source>
</evidence>
<keyword evidence="7" id="KW-0564">Palmitate</keyword>
<dbReference type="Gene3D" id="3.40.50.2300">
    <property type="match status" value="2"/>
</dbReference>
<evidence type="ECO:0000256" key="3">
    <source>
        <dbReference type="ARBA" id="ARBA00022448"/>
    </source>
</evidence>
<dbReference type="EMBL" id="JADIMT010000003">
    <property type="protein sequence ID" value="MBO8435380.1"/>
    <property type="molecule type" value="Genomic_DNA"/>
</dbReference>
<reference evidence="11" key="1">
    <citation type="submission" date="2020-10" db="EMBL/GenBank/DDBJ databases">
        <authorList>
            <person name="Gilroy R."/>
        </authorList>
    </citation>
    <scope>NUCLEOTIDE SEQUENCE</scope>
    <source>
        <strain evidence="11">7293</strain>
    </source>
</reference>
<keyword evidence="8" id="KW-0449">Lipoprotein</keyword>
<keyword evidence="6" id="KW-0472">Membrane</keyword>
<evidence type="ECO:0000313" key="12">
    <source>
        <dbReference type="Proteomes" id="UP000823615"/>
    </source>
</evidence>
<evidence type="ECO:0000256" key="8">
    <source>
        <dbReference type="ARBA" id="ARBA00023288"/>
    </source>
</evidence>
<evidence type="ECO:0000256" key="4">
    <source>
        <dbReference type="ARBA" id="ARBA00022475"/>
    </source>
</evidence>
<dbReference type="PANTHER" id="PTHR34296:SF2">
    <property type="entry name" value="ABC TRANSPORTER GUANOSINE-BINDING PROTEIN NUPN"/>
    <property type="match status" value="1"/>
</dbReference>
<feature type="domain" description="ABC transporter substrate-binding protein PnrA-like" evidence="10">
    <location>
        <begin position="34"/>
        <end position="345"/>
    </location>
</feature>
<dbReference type="PANTHER" id="PTHR34296">
    <property type="entry name" value="TRANSCRIPTIONAL ACTIVATOR PROTEIN MED"/>
    <property type="match status" value="1"/>
</dbReference>
<dbReference type="InterPro" id="IPR050957">
    <property type="entry name" value="BMP_lipoprotein"/>
</dbReference>
<evidence type="ECO:0000313" key="11">
    <source>
        <dbReference type="EMBL" id="MBO8435380.1"/>
    </source>
</evidence>
<dbReference type="Pfam" id="PF02608">
    <property type="entry name" value="Bmp"/>
    <property type="match status" value="1"/>
</dbReference>
<gene>
    <name evidence="11" type="ORF">IAA97_00145</name>
</gene>
<keyword evidence="5 9" id="KW-0732">Signal</keyword>
<protein>
    <submittedName>
        <fullName evidence="11">BMP family ABC transporter substrate-binding protein</fullName>
    </submittedName>
</protein>
<comment type="similarity">
    <text evidence="2">Belongs to the BMP lipoprotein family.</text>
</comment>
<evidence type="ECO:0000256" key="7">
    <source>
        <dbReference type="ARBA" id="ARBA00023139"/>
    </source>
</evidence>
<name>A0A9D9H1J1_9SPIO</name>
<evidence type="ECO:0000256" key="1">
    <source>
        <dbReference type="ARBA" id="ARBA00004193"/>
    </source>
</evidence>
<organism evidence="11 12">
    <name type="scientific">Candidatus Ornithospirochaeta stercoripullorum</name>
    <dbReference type="NCBI Taxonomy" id="2840899"/>
    <lineage>
        <taxon>Bacteria</taxon>
        <taxon>Pseudomonadati</taxon>
        <taxon>Spirochaetota</taxon>
        <taxon>Spirochaetia</taxon>
        <taxon>Spirochaetales</taxon>
        <taxon>Spirochaetaceae</taxon>
        <taxon>Spirochaetaceae incertae sedis</taxon>
        <taxon>Candidatus Ornithospirochaeta</taxon>
    </lineage>
</organism>
<reference evidence="11" key="2">
    <citation type="journal article" date="2021" name="PeerJ">
        <title>Extensive microbial diversity within the chicken gut microbiome revealed by metagenomics and culture.</title>
        <authorList>
            <person name="Gilroy R."/>
            <person name="Ravi A."/>
            <person name="Getino M."/>
            <person name="Pursley I."/>
            <person name="Horton D.L."/>
            <person name="Alikhan N.F."/>
            <person name="Baker D."/>
            <person name="Gharbi K."/>
            <person name="Hall N."/>
            <person name="Watson M."/>
            <person name="Adriaenssens E.M."/>
            <person name="Foster-Nyarko E."/>
            <person name="Jarju S."/>
            <person name="Secka A."/>
            <person name="Antonio M."/>
            <person name="Oren A."/>
            <person name="Chaudhuri R.R."/>
            <person name="La Ragione R."/>
            <person name="Hildebrand F."/>
            <person name="Pallen M.J."/>
        </authorList>
    </citation>
    <scope>NUCLEOTIDE SEQUENCE</scope>
    <source>
        <strain evidence="11">7293</strain>
    </source>
</reference>
<evidence type="ECO:0000256" key="2">
    <source>
        <dbReference type="ARBA" id="ARBA00008610"/>
    </source>
</evidence>
<dbReference type="GO" id="GO:0005886">
    <property type="term" value="C:plasma membrane"/>
    <property type="evidence" value="ECO:0007669"/>
    <property type="project" value="UniProtKB-SubCell"/>
</dbReference>
<keyword evidence="3" id="KW-0813">Transport</keyword>
<accession>A0A9D9H1J1</accession>
<dbReference type="CDD" id="cd06354">
    <property type="entry name" value="PBP1_PrnA-like"/>
    <property type="match status" value="1"/>
</dbReference>
<proteinExistence type="inferred from homology"/>
<evidence type="ECO:0000256" key="6">
    <source>
        <dbReference type="ARBA" id="ARBA00023136"/>
    </source>
</evidence>
<dbReference type="AlphaFoldDB" id="A0A9D9H1J1"/>
<dbReference type="InterPro" id="IPR028082">
    <property type="entry name" value="Peripla_BP_I"/>
</dbReference>
<keyword evidence="4" id="KW-1003">Cell membrane</keyword>
<dbReference type="InterPro" id="IPR003760">
    <property type="entry name" value="PnrA-like"/>
</dbReference>
<feature type="signal peptide" evidence="9">
    <location>
        <begin position="1"/>
        <end position="19"/>
    </location>
</feature>
<sequence>MKKTLAVLLMAVLALSVFASGAGESATDGQLMLGMVTDSGTIDDRSFNQGTYEGVKKAADELGLQCVYLRPSGTTTTDYLTAISDLYDNGYRFIACPGYLFAEAVSQAQEMYPDLMIIIIDDALAAGIGQNTVAITFKEEESGFMAGVAAALKVQTGDAGFVGGLEIPAVQKFNWGFQQGIAYANENFGTSITMDPSNFVYQGSFADLAGGQQLAVAMYDKGVDVIFAAAGGTGVGVINEAKNRRLAGEDVWVVGVDVDQYSVGDMGNGESCILTSAMKDVTGVAYDQAMAAATGTFEGGQHLVLGVADDRAGIPATNPNLTPEIEETVASVAQLIKDGAIVVQDTADGLIP</sequence>
<comment type="caution">
    <text evidence="11">The sequence shown here is derived from an EMBL/GenBank/DDBJ whole genome shotgun (WGS) entry which is preliminary data.</text>
</comment>
<comment type="subcellular location">
    <subcellularLocation>
        <location evidence="1">Cell membrane</location>
        <topology evidence="1">Lipid-anchor</topology>
    </subcellularLocation>
</comment>
<evidence type="ECO:0000256" key="5">
    <source>
        <dbReference type="ARBA" id="ARBA00022729"/>
    </source>
</evidence>
<evidence type="ECO:0000259" key="10">
    <source>
        <dbReference type="Pfam" id="PF02608"/>
    </source>
</evidence>
<dbReference type="Proteomes" id="UP000823615">
    <property type="component" value="Unassembled WGS sequence"/>
</dbReference>